<dbReference type="AlphaFoldDB" id="A0AAD9NNX0"/>
<dbReference type="InterPro" id="IPR009003">
    <property type="entry name" value="Peptidase_S1_PA"/>
</dbReference>
<dbReference type="GO" id="GO:0004252">
    <property type="term" value="F:serine-type endopeptidase activity"/>
    <property type="evidence" value="ECO:0007669"/>
    <property type="project" value="UniProtKB-EC"/>
</dbReference>
<evidence type="ECO:0000256" key="18">
    <source>
        <dbReference type="ARBA" id="ARBA00042403"/>
    </source>
</evidence>
<organism evidence="21 22">
    <name type="scientific">Ridgeia piscesae</name>
    <name type="common">Tubeworm</name>
    <dbReference type="NCBI Taxonomy" id="27915"/>
    <lineage>
        <taxon>Eukaryota</taxon>
        <taxon>Metazoa</taxon>
        <taxon>Spiralia</taxon>
        <taxon>Lophotrochozoa</taxon>
        <taxon>Annelida</taxon>
        <taxon>Polychaeta</taxon>
        <taxon>Sedentaria</taxon>
        <taxon>Canalipalpata</taxon>
        <taxon>Sabellida</taxon>
        <taxon>Siboglinidae</taxon>
        <taxon>Ridgeia</taxon>
    </lineage>
</organism>
<evidence type="ECO:0000256" key="12">
    <source>
        <dbReference type="ARBA" id="ARBA00023180"/>
    </source>
</evidence>
<dbReference type="GO" id="GO:0007599">
    <property type="term" value="P:hemostasis"/>
    <property type="evidence" value="ECO:0007669"/>
    <property type="project" value="UniProtKB-KW"/>
</dbReference>
<comment type="function">
    <text evidence="14">Protein C is a vitamin K-dependent serine protease that regulates blood coagulation by inactivating factors Va and VIIIa in the presence of calcium ions and phospholipids. Exerts a protective effect on the endothelial cell barrier function.</text>
</comment>
<proteinExistence type="predicted"/>
<comment type="catalytic activity">
    <reaction evidence="13">
        <text>Degradation of blood coagulation factors Va and VIIIa.</text>
        <dbReference type="EC" id="3.4.21.69"/>
    </reaction>
</comment>
<evidence type="ECO:0000256" key="19">
    <source>
        <dbReference type="ARBA" id="ARBA00042906"/>
    </source>
</evidence>
<evidence type="ECO:0000256" key="9">
    <source>
        <dbReference type="ARBA" id="ARBA00022825"/>
    </source>
</evidence>
<dbReference type="Pfam" id="PF00089">
    <property type="entry name" value="Trypsin"/>
    <property type="match status" value="1"/>
</dbReference>
<evidence type="ECO:0000256" key="15">
    <source>
        <dbReference type="ARBA" id="ARBA00038995"/>
    </source>
</evidence>
<keyword evidence="4" id="KW-0964">Secreted</keyword>
<evidence type="ECO:0000256" key="16">
    <source>
        <dbReference type="ARBA" id="ARBA00040219"/>
    </source>
</evidence>
<evidence type="ECO:0000256" key="4">
    <source>
        <dbReference type="ARBA" id="ARBA00022525"/>
    </source>
</evidence>
<dbReference type="InterPro" id="IPR001254">
    <property type="entry name" value="Trypsin_dom"/>
</dbReference>
<dbReference type="InterPro" id="IPR001314">
    <property type="entry name" value="Peptidase_S1A"/>
</dbReference>
<dbReference type="GO" id="GO:0005794">
    <property type="term" value="C:Golgi apparatus"/>
    <property type="evidence" value="ECO:0007669"/>
    <property type="project" value="UniProtKB-SubCell"/>
</dbReference>
<dbReference type="GO" id="GO:0006508">
    <property type="term" value="P:proteolysis"/>
    <property type="evidence" value="ECO:0007669"/>
    <property type="project" value="UniProtKB-KW"/>
</dbReference>
<evidence type="ECO:0000259" key="20">
    <source>
        <dbReference type="PROSITE" id="PS50240"/>
    </source>
</evidence>
<name>A0AAD9NNX0_RIDPI</name>
<dbReference type="Proteomes" id="UP001209878">
    <property type="component" value="Unassembled WGS sequence"/>
</dbReference>
<keyword evidence="8" id="KW-0256">Endoplasmic reticulum</keyword>
<evidence type="ECO:0000256" key="5">
    <source>
        <dbReference type="ARBA" id="ARBA00022670"/>
    </source>
</evidence>
<dbReference type="InterPro" id="IPR033116">
    <property type="entry name" value="TRYPSIN_SER"/>
</dbReference>
<dbReference type="SMART" id="SM00020">
    <property type="entry name" value="Tryp_SPc"/>
    <property type="match status" value="1"/>
</dbReference>
<evidence type="ECO:0000256" key="11">
    <source>
        <dbReference type="ARBA" id="ARBA00023157"/>
    </source>
</evidence>
<dbReference type="GO" id="GO:0005615">
    <property type="term" value="C:extracellular space"/>
    <property type="evidence" value="ECO:0007669"/>
    <property type="project" value="TreeGrafter"/>
</dbReference>
<reference evidence="21" key="1">
    <citation type="journal article" date="2023" name="Mol. Biol. Evol.">
        <title>Third-Generation Sequencing Reveals the Adaptive Role of the Epigenome in Three Deep-Sea Polychaetes.</title>
        <authorList>
            <person name="Perez M."/>
            <person name="Aroh O."/>
            <person name="Sun Y."/>
            <person name="Lan Y."/>
            <person name="Juniper S.K."/>
            <person name="Young C.R."/>
            <person name="Angers B."/>
            <person name="Qian P.Y."/>
        </authorList>
    </citation>
    <scope>NUCLEOTIDE SEQUENCE</scope>
    <source>
        <strain evidence="21">R07B-5</strain>
    </source>
</reference>
<dbReference type="InterPro" id="IPR043504">
    <property type="entry name" value="Peptidase_S1_PA_chymotrypsin"/>
</dbReference>
<accession>A0AAD9NNX0</accession>
<dbReference type="FunFam" id="2.40.10.10:FF:000011">
    <property type="entry name" value="Coagulation factor X"/>
    <property type="match status" value="1"/>
</dbReference>
<dbReference type="InterPro" id="IPR050127">
    <property type="entry name" value="Serine_Proteases_S1"/>
</dbReference>
<protein>
    <recommendedName>
        <fullName evidence="16">Vitamin K-dependent protein C</fullName>
        <ecNumber evidence="15">3.4.21.69</ecNumber>
    </recommendedName>
    <alternativeName>
        <fullName evidence="19">Anticoagulant protein C</fullName>
    </alternativeName>
    <alternativeName>
        <fullName evidence="17">Autoprothrombin IIA</fullName>
    </alternativeName>
    <alternativeName>
        <fullName evidence="18">Blood coagulation factor XIV</fullName>
    </alternativeName>
</protein>
<dbReference type="SUPFAM" id="SSF50494">
    <property type="entry name" value="Trypsin-like serine proteases"/>
    <property type="match status" value="1"/>
</dbReference>
<comment type="caution">
    <text evidence="21">The sequence shown here is derived from an EMBL/GenBank/DDBJ whole genome shotgun (WGS) entry which is preliminary data.</text>
</comment>
<dbReference type="EMBL" id="JAODUO010000739">
    <property type="protein sequence ID" value="KAK2175271.1"/>
    <property type="molecule type" value="Genomic_DNA"/>
</dbReference>
<evidence type="ECO:0000256" key="6">
    <source>
        <dbReference type="ARBA" id="ARBA00022696"/>
    </source>
</evidence>
<dbReference type="Gene3D" id="2.40.10.10">
    <property type="entry name" value="Trypsin-like serine proteases"/>
    <property type="match status" value="2"/>
</dbReference>
<keyword evidence="12" id="KW-0325">Glycoprotein</keyword>
<keyword evidence="5" id="KW-0645">Protease</keyword>
<keyword evidence="10" id="KW-0333">Golgi apparatus</keyword>
<evidence type="ECO:0000256" key="8">
    <source>
        <dbReference type="ARBA" id="ARBA00022824"/>
    </source>
</evidence>
<keyword evidence="11" id="KW-1015">Disulfide bond</keyword>
<gene>
    <name evidence="21" type="ORF">NP493_740g02016</name>
</gene>
<dbReference type="PROSITE" id="PS00135">
    <property type="entry name" value="TRYPSIN_SER"/>
    <property type="match status" value="1"/>
</dbReference>
<keyword evidence="7" id="KW-0378">Hydrolase</keyword>
<comment type="subcellular location">
    <subcellularLocation>
        <location evidence="1">Endoplasmic reticulum</location>
    </subcellularLocation>
    <subcellularLocation>
        <location evidence="2">Golgi apparatus</location>
    </subcellularLocation>
    <subcellularLocation>
        <location evidence="3">Secreted</location>
    </subcellularLocation>
</comment>
<evidence type="ECO:0000256" key="1">
    <source>
        <dbReference type="ARBA" id="ARBA00004240"/>
    </source>
</evidence>
<evidence type="ECO:0000256" key="14">
    <source>
        <dbReference type="ARBA" id="ARBA00037553"/>
    </source>
</evidence>
<dbReference type="PANTHER" id="PTHR24264">
    <property type="entry name" value="TRYPSIN-RELATED"/>
    <property type="match status" value="1"/>
</dbReference>
<dbReference type="PANTHER" id="PTHR24264:SF54">
    <property type="entry name" value="PEPTIDASE S1 DOMAIN-CONTAINING PROTEIN"/>
    <property type="match status" value="1"/>
</dbReference>
<evidence type="ECO:0000313" key="21">
    <source>
        <dbReference type="EMBL" id="KAK2175271.1"/>
    </source>
</evidence>
<sequence>METQVTVGVERIFSHPNFNESTYDNDIALVQLENRVQFTDYIRPVCLASQKYQEDHFLRPNRTGTVTGWGRLGLRAPLASTLQEIHVPYVNESVCSASTTYAVTRNMFCAGYVQGEGVKQDACKGDSGGPLSMQQDGSHYLVGLVSWGEGCGARDKFGFYTKVANYYAWMMTSMRTA</sequence>
<feature type="domain" description="Peptidase S1" evidence="20">
    <location>
        <begin position="1"/>
        <end position="175"/>
    </location>
</feature>
<dbReference type="PROSITE" id="PS50240">
    <property type="entry name" value="TRYPSIN_DOM"/>
    <property type="match status" value="1"/>
</dbReference>
<evidence type="ECO:0000256" key="13">
    <source>
        <dbReference type="ARBA" id="ARBA00036045"/>
    </source>
</evidence>
<evidence type="ECO:0000313" key="22">
    <source>
        <dbReference type="Proteomes" id="UP001209878"/>
    </source>
</evidence>
<keyword evidence="6" id="KW-0356">Hemostasis</keyword>
<evidence type="ECO:0000256" key="7">
    <source>
        <dbReference type="ARBA" id="ARBA00022801"/>
    </source>
</evidence>
<evidence type="ECO:0000256" key="2">
    <source>
        <dbReference type="ARBA" id="ARBA00004555"/>
    </source>
</evidence>
<evidence type="ECO:0000256" key="10">
    <source>
        <dbReference type="ARBA" id="ARBA00023034"/>
    </source>
</evidence>
<dbReference type="EC" id="3.4.21.69" evidence="15"/>
<evidence type="ECO:0000256" key="3">
    <source>
        <dbReference type="ARBA" id="ARBA00004613"/>
    </source>
</evidence>
<dbReference type="CDD" id="cd00190">
    <property type="entry name" value="Tryp_SPc"/>
    <property type="match status" value="1"/>
</dbReference>
<keyword evidence="9" id="KW-0720">Serine protease</keyword>
<evidence type="ECO:0000256" key="17">
    <source>
        <dbReference type="ARBA" id="ARBA00041306"/>
    </source>
</evidence>
<dbReference type="GO" id="GO:0005783">
    <property type="term" value="C:endoplasmic reticulum"/>
    <property type="evidence" value="ECO:0007669"/>
    <property type="project" value="UniProtKB-SubCell"/>
</dbReference>
<dbReference type="PRINTS" id="PR00722">
    <property type="entry name" value="CHYMOTRYPSIN"/>
</dbReference>
<keyword evidence="22" id="KW-1185">Reference proteome</keyword>